<feature type="region of interest" description="Disordered" evidence="1">
    <location>
        <begin position="339"/>
        <end position="361"/>
    </location>
</feature>
<dbReference type="Proteomes" id="UP001143548">
    <property type="component" value="Unassembled WGS sequence"/>
</dbReference>
<reference evidence="2" key="1">
    <citation type="submission" date="2022-07" db="EMBL/GenBank/DDBJ databases">
        <title>Taxonomy of Aspergillus series Nigri: significant species reduction supported by multi-species coalescent approaches.</title>
        <authorList>
            <person name="Bian C."/>
            <person name="Kusuya Y."/>
            <person name="Sklenar F."/>
            <person name="D'hooge E."/>
            <person name="Yaguchi T."/>
            <person name="Takahashi H."/>
            <person name="Hubka V."/>
        </authorList>
    </citation>
    <scope>NUCLEOTIDE SEQUENCE</scope>
    <source>
        <strain evidence="2">CBS 733.88</strain>
    </source>
</reference>
<organism evidence="2 3">
    <name type="scientific">Aspergillus brasiliensis</name>
    <dbReference type="NCBI Taxonomy" id="319629"/>
    <lineage>
        <taxon>Eukaryota</taxon>
        <taxon>Fungi</taxon>
        <taxon>Dikarya</taxon>
        <taxon>Ascomycota</taxon>
        <taxon>Pezizomycotina</taxon>
        <taxon>Eurotiomycetes</taxon>
        <taxon>Eurotiomycetidae</taxon>
        <taxon>Eurotiales</taxon>
        <taxon>Aspergillaceae</taxon>
        <taxon>Aspergillus</taxon>
        <taxon>Aspergillus subgen. Circumdati</taxon>
    </lineage>
</organism>
<dbReference type="EMBL" id="BROQ01000059">
    <property type="protein sequence ID" value="GKZ22920.1"/>
    <property type="molecule type" value="Genomic_DNA"/>
</dbReference>
<protein>
    <submittedName>
        <fullName evidence="2">Uncharacterized protein</fullName>
    </submittedName>
</protein>
<dbReference type="AlphaFoldDB" id="A0A9W5YST9"/>
<proteinExistence type="predicted"/>
<comment type="caution">
    <text evidence="2">The sequence shown here is derived from an EMBL/GenBank/DDBJ whole genome shotgun (WGS) entry which is preliminary data.</text>
</comment>
<feature type="region of interest" description="Disordered" evidence="1">
    <location>
        <begin position="241"/>
        <end position="268"/>
    </location>
</feature>
<evidence type="ECO:0000313" key="2">
    <source>
        <dbReference type="EMBL" id="GKZ22920.1"/>
    </source>
</evidence>
<evidence type="ECO:0000256" key="1">
    <source>
        <dbReference type="SAM" id="MobiDB-lite"/>
    </source>
</evidence>
<evidence type="ECO:0000313" key="3">
    <source>
        <dbReference type="Proteomes" id="UP001143548"/>
    </source>
</evidence>
<name>A0A9W5YST9_9EURO</name>
<sequence length="712" mass="78062">MDTFESTSDSLKQSMDQRLSLSAPFSSVNAGLAASLGGRDMAIQHKSRRNTVLLPKDVAAPKRPGLDSYSAEKGSRLTGFKTLFRSRKSQHFRLTSGSSGCSGQPTIVVEEGCDEDCSTPTDHQENQQQSVALQVTSSSDLLNGDADRKVSDKTVYSLSSDLTSVTVCHDPSKRKSMPIALVDQDCLYHDPCSDIQEASHSTPQSSVNFDDLKAATTSSTRQYSSECSGASVLSAYPIRTTEKPENPFAQTRSYRSRRSSRQSSDFAASLDDSYALAQGDRHAAIIAYNELASRMRLEPLEVDETLGAHGHAEWGQMSGWCAPEQRSTSNMLLTDDIVAERSPDSRQSHPATGDDHPRRRDKFYGRLRTMRSTLQLGSSDAPRKRTLRRIRTFASISRRSSDMTSLKGKPLEDLARLGGYNLLTLPADFAPTKLRLPVCFVAIITYLGCFAPTVQNVFVDGGDPKIAARTYDYYANQVHSAEKQHDKIQMTVASGTMPANVVDPLNREGDSGDAIRVLSVAWAFKALLSGLPGGILGSGRLYRVLVQICHGHLTSEPMERRRSCLGGLSPRGYVRVKAISLAILALSNSMQLNLICGVFGLSALLLHETQRLIELERQGYRGSVCRASIGSGLLNLDRLSGVLAPLLTEREGEENQEDTFRAIEREIESQRVAAMLIASWRGVSRQLRIWEHRGAIAHHHGFSRTFSGSVGE</sequence>
<accession>A0A9W5YST9</accession>
<gene>
    <name evidence="2" type="ORF">AbraCBS73388_009106</name>
</gene>